<accession>A0A3B1D4D7</accession>
<feature type="region of interest" description="Disordered" evidence="1">
    <location>
        <begin position="1"/>
        <end position="33"/>
    </location>
</feature>
<reference evidence="2" key="1">
    <citation type="submission" date="2018-06" db="EMBL/GenBank/DDBJ databases">
        <authorList>
            <person name="Zhirakovskaya E."/>
        </authorList>
    </citation>
    <scope>NUCLEOTIDE SEQUENCE</scope>
</reference>
<evidence type="ECO:0000256" key="1">
    <source>
        <dbReference type="SAM" id="MobiDB-lite"/>
    </source>
</evidence>
<dbReference type="EMBL" id="UOGF01000117">
    <property type="protein sequence ID" value="VAX33631.1"/>
    <property type="molecule type" value="Genomic_DNA"/>
</dbReference>
<evidence type="ECO:0000313" key="2">
    <source>
        <dbReference type="EMBL" id="VAX33631.1"/>
    </source>
</evidence>
<name>A0A3B1D4D7_9ZZZZ</name>
<gene>
    <name evidence="2" type="ORF">MNBD_NITROSPIRAE01-2176</name>
</gene>
<feature type="non-terminal residue" evidence="2">
    <location>
        <position position="33"/>
    </location>
</feature>
<dbReference type="AlphaFoldDB" id="A0A3B1D4D7"/>
<sequence>MSDELPQGSLPQESVSEDTEKNHTETLDEASSA</sequence>
<proteinExistence type="predicted"/>
<organism evidence="2">
    <name type="scientific">hydrothermal vent metagenome</name>
    <dbReference type="NCBI Taxonomy" id="652676"/>
    <lineage>
        <taxon>unclassified sequences</taxon>
        <taxon>metagenomes</taxon>
        <taxon>ecological metagenomes</taxon>
    </lineage>
</organism>
<protein>
    <submittedName>
        <fullName evidence="2">Uncharacterized protein</fullName>
    </submittedName>
</protein>